<accession>A0A5D4JB05</accession>
<name>A0A5D4JB05_9ACTN</name>
<keyword evidence="2" id="KW-1185">Reference proteome</keyword>
<evidence type="ECO:0000313" key="1">
    <source>
        <dbReference type="EMBL" id="TYR62717.1"/>
    </source>
</evidence>
<dbReference type="AlphaFoldDB" id="A0A5D4JB05"/>
<reference evidence="1 2" key="1">
    <citation type="submission" date="2019-08" db="EMBL/GenBank/DDBJ databases">
        <title>Draft genome for granaticin producer strain Streptomyces parvus C05.</title>
        <authorList>
            <person name="Gonzalez-Pimentel J.L."/>
        </authorList>
    </citation>
    <scope>NUCLEOTIDE SEQUENCE [LARGE SCALE GENOMIC DNA]</scope>
    <source>
        <strain evidence="1 2">C05</strain>
    </source>
</reference>
<proteinExistence type="predicted"/>
<protein>
    <submittedName>
        <fullName evidence="1">Uncharacterized protein</fullName>
    </submittedName>
</protein>
<sequence length="367" mass="38135">MDDPNSEQRYAATGLLAPAPRGARSGDSLDALVLTRDAAQRVCSSRRVAAEDDTAAATTRAVRALLAGAQSALGDVPAAPLQSAVAMVNARPGRPDAGTWWSARVLARLETVGGPVLVGTACTGSSMGATGSPTLDVPVPQLPHGRPLQRAPRGWADRQLIIAPPVAAQLVAGAWLALTSGAARRQRAQLAGRRVFPGLGLTDLPAEHPTGVQDDAGHPVVPVTVTKDGVLGAMTPDPRTGLLAGRSVWDHDSGRCTEPAHTVLALTGPGGERPHEAVELAWCVEGLQRYHADGALRLNCLARTADRDAPWFPLQLRAKPQRLLQAVRALAGPAHTVHTDHTVTTAALLLPSARVLAEKGIGTVANP</sequence>
<comment type="caution">
    <text evidence="1">The sequence shown here is derived from an EMBL/GenBank/DDBJ whole genome shotgun (WGS) entry which is preliminary data.</text>
</comment>
<organism evidence="1 2">
    <name type="scientific">Streptomyces parvus</name>
    <dbReference type="NCBI Taxonomy" id="66428"/>
    <lineage>
        <taxon>Bacteria</taxon>
        <taxon>Bacillati</taxon>
        <taxon>Actinomycetota</taxon>
        <taxon>Actinomycetes</taxon>
        <taxon>Kitasatosporales</taxon>
        <taxon>Streptomycetaceae</taxon>
        <taxon>Streptomyces</taxon>
    </lineage>
</organism>
<dbReference type="RefSeq" id="WP_148903186.1">
    <property type="nucleotide sequence ID" value="NZ_VSZQ01000093.1"/>
</dbReference>
<dbReference type="EMBL" id="VSZQ01000093">
    <property type="protein sequence ID" value="TYR62717.1"/>
    <property type="molecule type" value="Genomic_DNA"/>
</dbReference>
<gene>
    <name evidence="1" type="ORF">FY004_18345</name>
</gene>
<evidence type="ECO:0000313" key="2">
    <source>
        <dbReference type="Proteomes" id="UP000323242"/>
    </source>
</evidence>
<dbReference type="Proteomes" id="UP000323242">
    <property type="component" value="Unassembled WGS sequence"/>
</dbReference>